<keyword evidence="9" id="KW-0508">mRNA splicing</keyword>
<accession>A0A8H4LGQ9</accession>
<keyword evidence="4" id="KW-0507">mRNA processing</keyword>
<dbReference type="Pfam" id="PF20173">
    <property type="entry name" value="ZnF_RZ-type"/>
    <property type="match status" value="1"/>
</dbReference>
<dbReference type="InterPro" id="IPR041679">
    <property type="entry name" value="DNA2/NAM7-like_C"/>
</dbReference>
<sequence>MTPGRRGNRPGGRGGRQAGPSSGRNQHGDQVCLHFRKGKCSYGSRCKYSHDISNAADGQKPDSSRPSGLQPDTEVLERYYEWKRLVRKDRRNASTALRIWEGALTILDGDSEELHQLVARDLVDDKLSGQTHIAQATRTSTLATQADLHCAESFLRLVTHPSLLGSLSIDHCLGTMYTLFSGTNGEEGIEFLSSICQQTLKNYDYLTSASGSSVLDLAKVISKALYELLVKVPRAQFSDSLPALLKILDELVVKISKSSSNADLDALQSRLTIIKRVIAGAKATLAPVRLFPDDGSRDTKSVASSFPKKAQTPGGRHDNDFADISEISILPTYEEVTSDSVEYLPSTNFLYPHVLEDPMQRYIDSTFRLVRHDIIGPVSDVLRDLLSSKDPLKGQLSGKDTQAQVYLTSTVRRISIEEKQGLEAIVSFLSPPHIRKKTPSEQRSWWQASSRLGEGTLVCFVSSDGDQKNILFLQVTAKRAEGSEHPGSNKSSLVSNGRSLPSVTVKLAAHEYDDLSLLTQLWRDKTPGVLVDFNGVIPDTFMPILNNLKKIKRENHIAFQKWILPGASLDDRIPAPLYARKAGFVFPLGCITKNEHSSLVLDPTSPETMDLQELEDATGLDHGQCLGLLGALTREYALVQGPPGTGKSYLGVKLLRVLLGVKEQAELGPILVICYTNHALDQFLKHLLDVGIDAIIRIGGRSVAEELSGKNLRVVSKETPKTKVEGSTIGQAFGYMETRMEMARHAMGRWCQARTGPSWSTLEKFLALNFAKIYVQLKRDKEGGFQIVSQDPLIAWLGKRPSMADVKLSPARSKPLIQRAEEDIYCLTPTERWALADYWFEQRQEIQIDVIFESIDEADNQRKTINRTHGAVDQRTIAKADVVGVTTTSLARHIEMLRSVKPKVVIVEEAGELKEADIISALMPGVEHVIQIGDHRQLRPQINNFSLSLESASGKMWQLDRSQFERRAVGEPGLPPAPFAQLNVQRRMRPDISRLIRRVYPNLQDHESVMDRPNVTGMRKNLFWLDHDRMEDTGDDGTRVKSHSHIWETNMATALVRHLVRQGEYKPEDIALLTPYTGQLQQLRAALGRDFEICLSDRDLDRLAQEGFEDETGDGSSPEGPEKTIEKKQLLQTIRLATVDNFQGEEAKIIIVSLVRSNPQHKVGFLRTENRINVLLSRAKHGMYLIGNSKTYLNVPMWADVHGQLSQADAVGTSLELCCPRHPDTVIPCAEPEDFAIKSPEGGCNLPCSRRLEPCGHRCQARCHSAAMHGVFSISPRKPLSAPIHALRYSPVATSAAVLVTHVVKRIIVGLPTMSAQRCVIGLLVPATIGANGCAMMVMTVGAARHHVRSNAHTPPVPRHATKRAPHASRNAPGLVLTKCPSFCGEDCPINYCQECGKKGDARIDLLEFRSYAEVDLNENPVVVLGCGHFFTGETLDGLVGLDEVYTRDKEGNFSGLRDISGSLARNVPFCPDCKRPIRQFATKRYNRLLNRAVMDEICKRFLIDGRKTLDSLGRNLQNLENELAVTREPGATAKSFPKHRYLSLQKLSSTAKALGKRMDASHEPTKMLIDAIATSRVLATGDSLTITRQMEALKLSLPAPDKQIILGAQLVVIKAQEVQLQDAITLLKAWKGSLNDFETQAWVKHNSLPNMKRFFKDCKGLINQAKEANLSRTVVAATLAFARVSQLLAWQAHTETEADETRVQGENVKERTSMARELLNDALTQCSRFANSEDLKERVQEMIRLCEPRYETVTPEELASIKSAMVSGAQGIATHSGHWYNCVNGHPFAIGECGMPMEVARCPECGARIGGTEHQALDGVTRAEDIEQA</sequence>
<dbReference type="FunFam" id="3.40.50.300:FF:001660">
    <property type="entry name" value="NF-X1 finger and helicase protein, putative"/>
    <property type="match status" value="1"/>
</dbReference>
<gene>
    <name evidence="14" type="ORF">FALBO_4383</name>
</gene>
<dbReference type="PROSITE" id="PS51981">
    <property type="entry name" value="ZF_RZ"/>
    <property type="match status" value="1"/>
</dbReference>
<dbReference type="Proteomes" id="UP000554235">
    <property type="component" value="Unassembled WGS sequence"/>
</dbReference>
<feature type="region of interest" description="Disordered" evidence="11">
    <location>
        <begin position="295"/>
        <end position="320"/>
    </location>
</feature>
<dbReference type="GO" id="GO:0002376">
    <property type="term" value="P:immune system process"/>
    <property type="evidence" value="ECO:0007669"/>
    <property type="project" value="UniProtKB-KW"/>
</dbReference>
<protein>
    <submittedName>
        <fullName evidence="14">NFX1-type zinc finger-containing 1</fullName>
    </submittedName>
</protein>
<keyword evidence="5 10" id="KW-0863">Zinc-finger</keyword>
<keyword evidence="6" id="KW-0547">Nucleotide-binding</keyword>
<evidence type="ECO:0000259" key="12">
    <source>
        <dbReference type="PROSITE" id="PS50103"/>
    </source>
</evidence>
<evidence type="ECO:0000256" key="9">
    <source>
        <dbReference type="ARBA" id="ARBA00023187"/>
    </source>
</evidence>
<evidence type="ECO:0000256" key="3">
    <source>
        <dbReference type="ARBA" id="ARBA00022723"/>
    </source>
</evidence>
<keyword evidence="6" id="KW-0378">Hydrolase</keyword>
<feature type="domain" description="RZ-type" evidence="13">
    <location>
        <begin position="1754"/>
        <end position="1830"/>
    </location>
</feature>
<dbReference type="Gene3D" id="3.40.50.300">
    <property type="entry name" value="P-loop containing nucleotide triphosphate hydrolases"/>
    <property type="match status" value="2"/>
</dbReference>
<evidence type="ECO:0000256" key="11">
    <source>
        <dbReference type="SAM" id="MobiDB-lite"/>
    </source>
</evidence>
<name>A0A8H4LGQ9_9HYPO</name>
<dbReference type="PROSITE" id="PS50103">
    <property type="entry name" value="ZF_C3H1"/>
    <property type="match status" value="1"/>
</dbReference>
<feature type="region of interest" description="Disordered" evidence="11">
    <location>
        <begin position="1"/>
        <end position="30"/>
    </location>
</feature>
<evidence type="ECO:0000313" key="14">
    <source>
        <dbReference type="EMBL" id="KAF4468731.1"/>
    </source>
</evidence>
<dbReference type="GO" id="GO:0031380">
    <property type="term" value="C:nuclear RNA-directed RNA polymerase complex"/>
    <property type="evidence" value="ECO:0007669"/>
    <property type="project" value="TreeGrafter"/>
</dbReference>
<organism evidence="14 15">
    <name type="scientific">Fusarium albosuccineum</name>
    <dbReference type="NCBI Taxonomy" id="1237068"/>
    <lineage>
        <taxon>Eukaryota</taxon>
        <taxon>Fungi</taxon>
        <taxon>Dikarya</taxon>
        <taxon>Ascomycota</taxon>
        <taxon>Pezizomycotina</taxon>
        <taxon>Sordariomycetes</taxon>
        <taxon>Hypocreomycetidae</taxon>
        <taxon>Hypocreales</taxon>
        <taxon>Nectriaceae</taxon>
        <taxon>Fusarium</taxon>
        <taxon>Fusarium decemcellulare species complex</taxon>
    </lineage>
</organism>
<reference evidence="14 15" key="1">
    <citation type="submission" date="2020-01" db="EMBL/GenBank/DDBJ databases">
        <title>Identification and distribution of gene clusters putatively required for synthesis of sphingolipid metabolism inhibitors in phylogenetically diverse species of the filamentous fungus Fusarium.</title>
        <authorList>
            <person name="Kim H.-S."/>
            <person name="Busman M."/>
            <person name="Brown D.W."/>
            <person name="Divon H."/>
            <person name="Uhlig S."/>
            <person name="Proctor R.H."/>
        </authorList>
    </citation>
    <scope>NUCLEOTIDE SEQUENCE [LARGE SCALE GENOMIC DNA]</scope>
    <source>
        <strain evidence="14 15">NRRL 20459</strain>
    </source>
</reference>
<dbReference type="SMART" id="SM00356">
    <property type="entry name" value="ZnF_C3H1"/>
    <property type="match status" value="1"/>
</dbReference>
<dbReference type="PANTHER" id="PTHR10887">
    <property type="entry name" value="DNA2/NAM7 HELICASE FAMILY"/>
    <property type="match status" value="1"/>
</dbReference>
<evidence type="ECO:0000259" key="13">
    <source>
        <dbReference type="PROSITE" id="PS51981"/>
    </source>
</evidence>
<dbReference type="GO" id="GO:0008380">
    <property type="term" value="P:RNA splicing"/>
    <property type="evidence" value="ECO:0007669"/>
    <property type="project" value="UniProtKB-KW"/>
</dbReference>
<keyword evidence="6" id="KW-0067">ATP-binding</keyword>
<dbReference type="InterPro" id="IPR032297">
    <property type="entry name" value="Torus"/>
</dbReference>
<proteinExistence type="predicted"/>
<comment type="subcellular location">
    <subcellularLocation>
        <location evidence="1">Cytoplasm</location>
    </subcellularLocation>
</comment>
<keyword evidence="2" id="KW-0963">Cytoplasm</keyword>
<dbReference type="InterPro" id="IPR047187">
    <property type="entry name" value="SF1_C_Upf1"/>
</dbReference>
<dbReference type="EMBL" id="JAADYS010000572">
    <property type="protein sequence ID" value="KAF4468731.1"/>
    <property type="molecule type" value="Genomic_DNA"/>
</dbReference>
<evidence type="ECO:0000256" key="6">
    <source>
        <dbReference type="ARBA" id="ARBA00022806"/>
    </source>
</evidence>
<feature type="zinc finger region" description="C3H1-type" evidence="10">
    <location>
        <begin position="31"/>
        <end position="53"/>
    </location>
</feature>
<dbReference type="InterPro" id="IPR041677">
    <property type="entry name" value="DNA2/NAM7_AAA_11"/>
</dbReference>
<dbReference type="GO" id="GO:0005737">
    <property type="term" value="C:cytoplasm"/>
    <property type="evidence" value="ECO:0007669"/>
    <property type="project" value="UniProtKB-SubCell"/>
</dbReference>
<feature type="domain" description="C3H1-type" evidence="12">
    <location>
        <begin position="31"/>
        <end position="53"/>
    </location>
</feature>
<dbReference type="OrthoDB" id="2423195at2759"/>
<dbReference type="InterPro" id="IPR000571">
    <property type="entry name" value="Znf_CCCH"/>
</dbReference>
<dbReference type="GO" id="GO:0005681">
    <property type="term" value="C:spliceosomal complex"/>
    <property type="evidence" value="ECO:0007669"/>
    <property type="project" value="UniProtKB-KW"/>
</dbReference>
<dbReference type="Gene3D" id="4.10.1000.10">
    <property type="entry name" value="Zinc finger, CCCH-type"/>
    <property type="match status" value="1"/>
</dbReference>
<evidence type="ECO:0000256" key="5">
    <source>
        <dbReference type="ARBA" id="ARBA00022771"/>
    </source>
</evidence>
<dbReference type="GO" id="GO:0031048">
    <property type="term" value="P:regulatory ncRNA-mediated heterochromatin formation"/>
    <property type="evidence" value="ECO:0007669"/>
    <property type="project" value="TreeGrafter"/>
</dbReference>
<dbReference type="GO" id="GO:0008270">
    <property type="term" value="F:zinc ion binding"/>
    <property type="evidence" value="ECO:0007669"/>
    <property type="project" value="UniProtKB-KW"/>
</dbReference>
<dbReference type="GO" id="GO:0004386">
    <property type="term" value="F:helicase activity"/>
    <property type="evidence" value="ECO:0007669"/>
    <property type="project" value="InterPro"/>
</dbReference>
<dbReference type="Pfam" id="PF13086">
    <property type="entry name" value="AAA_11"/>
    <property type="match status" value="1"/>
</dbReference>
<dbReference type="InterPro" id="IPR027417">
    <property type="entry name" value="P-loop_NTPase"/>
</dbReference>
<dbReference type="PANTHER" id="PTHR10887:SF445">
    <property type="entry name" value="NFX1-TYPE ZINC FINGER-CONTAINING PROTEIN 1"/>
    <property type="match status" value="1"/>
</dbReference>
<keyword evidence="6" id="KW-0347">Helicase</keyword>
<evidence type="ECO:0000256" key="7">
    <source>
        <dbReference type="ARBA" id="ARBA00022833"/>
    </source>
</evidence>
<evidence type="ECO:0000256" key="1">
    <source>
        <dbReference type="ARBA" id="ARBA00004496"/>
    </source>
</evidence>
<evidence type="ECO:0000256" key="2">
    <source>
        <dbReference type="ARBA" id="ARBA00022490"/>
    </source>
</evidence>
<dbReference type="SUPFAM" id="SSF52540">
    <property type="entry name" value="P-loop containing nucleoside triphosphate hydrolases"/>
    <property type="match status" value="1"/>
</dbReference>
<dbReference type="CDD" id="cd17936">
    <property type="entry name" value="EEXXEc_NFX1"/>
    <property type="match status" value="1"/>
</dbReference>
<dbReference type="InterPro" id="IPR045055">
    <property type="entry name" value="DNA2/NAM7-like"/>
</dbReference>
<keyword evidence="7 10" id="KW-0862">Zinc</keyword>
<evidence type="ECO:0000256" key="10">
    <source>
        <dbReference type="PROSITE-ProRule" id="PRU00723"/>
    </source>
</evidence>
<keyword evidence="8" id="KW-0391">Immunity</keyword>
<comment type="caution">
    <text evidence="14">The sequence shown here is derived from an EMBL/GenBank/DDBJ whole genome shotgun (WGS) entry which is preliminary data.</text>
</comment>
<evidence type="ECO:0000256" key="4">
    <source>
        <dbReference type="ARBA" id="ARBA00022728"/>
    </source>
</evidence>
<keyword evidence="4" id="KW-0747">Spliceosome</keyword>
<dbReference type="Pfam" id="PF13087">
    <property type="entry name" value="AAA_12"/>
    <property type="match status" value="1"/>
</dbReference>
<dbReference type="InterPro" id="IPR046439">
    <property type="entry name" value="ZF_RZ_dom"/>
</dbReference>
<evidence type="ECO:0000313" key="15">
    <source>
        <dbReference type="Proteomes" id="UP000554235"/>
    </source>
</evidence>
<keyword evidence="15" id="KW-1185">Reference proteome</keyword>
<keyword evidence="3 10" id="KW-0479">Metal-binding</keyword>
<dbReference type="CDD" id="cd18808">
    <property type="entry name" value="SF1_C_Upf1"/>
    <property type="match status" value="1"/>
</dbReference>
<dbReference type="Pfam" id="PF16131">
    <property type="entry name" value="Torus"/>
    <property type="match status" value="1"/>
</dbReference>
<evidence type="ECO:0000256" key="8">
    <source>
        <dbReference type="ARBA" id="ARBA00022859"/>
    </source>
</evidence>